<dbReference type="RefSeq" id="WP_188896575.1">
    <property type="nucleotide sequence ID" value="NZ_BMMZ01000009.1"/>
</dbReference>
<reference evidence="2" key="1">
    <citation type="journal article" date="2014" name="Int. J. Syst. Evol. Microbiol.">
        <title>Complete genome sequence of Corynebacterium casei LMG S-19264T (=DSM 44701T), isolated from a smear-ripened cheese.</title>
        <authorList>
            <consortium name="US DOE Joint Genome Institute (JGI-PGF)"/>
            <person name="Walter F."/>
            <person name="Albersmeier A."/>
            <person name="Kalinowski J."/>
            <person name="Ruckert C."/>
        </authorList>
    </citation>
    <scope>NUCLEOTIDE SEQUENCE</scope>
    <source>
        <strain evidence="2">CGMCC 4.7306</strain>
    </source>
</reference>
<dbReference type="PANTHER" id="PTHR12110">
    <property type="entry name" value="HYDROXYPYRUVATE ISOMERASE"/>
    <property type="match status" value="1"/>
</dbReference>
<dbReference type="InterPro" id="IPR013022">
    <property type="entry name" value="Xyl_isomerase-like_TIM-brl"/>
</dbReference>
<sequence length="297" mass="31807">MNLIGLSSFVLAAPFTEESLPLLKDARTYGYDLVEVSIADLGSIDPQRLKAAARDCGLALRIAGDFGPERNISSDDARVRSTGLDYLLGCLEFAAAAGADVVAGPMYSAVGSHGLLDPAARRQRLAWAAENLAIAADRAATLDLRLALEPLNRFENNLINTVDQGLELCDAVGSGRVGLALDTFHMNIEEKGMATAIRAAGPRIFSFQASENDRGTPGSGHVPWPAVFGALRAADYAGPVIVESFRSDSIPLVNALALWRPVAESMEELARQSLDFVRDQLRRSDRASTADHVSEKE</sequence>
<gene>
    <name evidence="2" type="ORF">GCM10011575_34020</name>
</gene>
<keyword evidence="3" id="KW-1185">Reference proteome</keyword>
<accession>A0A917SDR5</accession>
<evidence type="ECO:0000313" key="2">
    <source>
        <dbReference type="EMBL" id="GGL72924.1"/>
    </source>
</evidence>
<dbReference type="InterPro" id="IPR036237">
    <property type="entry name" value="Xyl_isomerase-like_sf"/>
</dbReference>
<dbReference type="PANTHER" id="PTHR12110:SF41">
    <property type="entry name" value="INOSOSE DEHYDRATASE"/>
    <property type="match status" value="1"/>
</dbReference>
<comment type="caution">
    <text evidence="2">The sequence shown here is derived from an EMBL/GenBank/DDBJ whole genome shotgun (WGS) entry which is preliminary data.</text>
</comment>
<dbReference type="Proteomes" id="UP000613840">
    <property type="component" value="Unassembled WGS sequence"/>
</dbReference>
<dbReference type="EMBL" id="BMMZ01000009">
    <property type="protein sequence ID" value="GGL72924.1"/>
    <property type="molecule type" value="Genomic_DNA"/>
</dbReference>
<proteinExistence type="predicted"/>
<dbReference type="SUPFAM" id="SSF51658">
    <property type="entry name" value="Xylose isomerase-like"/>
    <property type="match status" value="1"/>
</dbReference>
<reference evidence="2" key="2">
    <citation type="submission" date="2020-09" db="EMBL/GenBank/DDBJ databases">
        <authorList>
            <person name="Sun Q."/>
            <person name="Zhou Y."/>
        </authorList>
    </citation>
    <scope>NUCLEOTIDE SEQUENCE</scope>
    <source>
        <strain evidence="2">CGMCC 4.7306</strain>
    </source>
</reference>
<dbReference type="AlphaFoldDB" id="A0A917SDR5"/>
<name>A0A917SDR5_9ACTN</name>
<dbReference type="Gene3D" id="3.20.20.150">
    <property type="entry name" value="Divalent-metal-dependent TIM barrel enzymes"/>
    <property type="match status" value="1"/>
</dbReference>
<organism evidence="2 3">
    <name type="scientific">Microlunatus endophyticus</name>
    <dbReference type="NCBI Taxonomy" id="1716077"/>
    <lineage>
        <taxon>Bacteria</taxon>
        <taxon>Bacillati</taxon>
        <taxon>Actinomycetota</taxon>
        <taxon>Actinomycetes</taxon>
        <taxon>Propionibacteriales</taxon>
        <taxon>Propionibacteriaceae</taxon>
        <taxon>Microlunatus</taxon>
    </lineage>
</organism>
<dbReference type="InterPro" id="IPR050312">
    <property type="entry name" value="IolE/XylAMocC-like"/>
</dbReference>
<evidence type="ECO:0000313" key="3">
    <source>
        <dbReference type="Proteomes" id="UP000613840"/>
    </source>
</evidence>
<feature type="domain" description="Xylose isomerase-like TIM barrel" evidence="1">
    <location>
        <begin position="24"/>
        <end position="278"/>
    </location>
</feature>
<protein>
    <submittedName>
        <fullName evidence="2">Tagatose 3-epimerase</fullName>
    </submittedName>
</protein>
<dbReference type="Pfam" id="PF01261">
    <property type="entry name" value="AP_endonuc_2"/>
    <property type="match status" value="1"/>
</dbReference>
<evidence type="ECO:0000259" key="1">
    <source>
        <dbReference type="Pfam" id="PF01261"/>
    </source>
</evidence>